<protein>
    <submittedName>
        <fullName evidence="1">Uncharacterized protein</fullName>
    </submittedName>
</protein>
<name>A0A5C5YSE1_9BACT</name>
<evidence type="ECO:0000313" key="1">
    <source>
        <dbReference type="EMBL" id="TWT77924.1"/>
    </source>
</evidence>
<proteinExistence type="predicted"/>
<gene>
    <name evidence="1" type="ORF">Pla123a_17230</name>
</gene>
<dbReference type="EMBL" id="SJPO01000003">
    <property type="protein sequence ID" value="TWT77924.1"/>
    <property type="molecule type" value="Genomic_DNA"/>
</dbReference>
<dbReference type="Proteomes" id="UP000318478">
    <property type="component" value="Unassembled WGS sequence"/>
</dbReference>
<accession>A0A5C5YSE1</accession>
<reference evidence="1 2" key="1">
    <citation type="submission" date="2019-02" db="EMBL/GenBank/DDBJ databases">
        <title>Deep-cultivation of Planctomycetes and their phenomic and genomic characterization uncovers novel biology.</title>
        <authorList>
            <person name="Wiegand S."/>
            <person name="Jogler M."/>
            <person name="Boedeker C."/>
            <person name="Pinto D."/>
            <person name="Vollmers J."/>
            <person name="Rivas-Marin E."/>
            <person name="Kohn T."/>
            <person name="Peeters S.H."/>
            <person name="Heuer A."/>
            <person name="Rast P."/>
            <person name="Oberbeckmann S."/>
            <person name="Bunk B."/>
            <person name="Jeske O."/>
            <person name="Meyerdierks A."/>
            <person name="Storesund J.E."/>
            <person name="Kallscheuer N."/>
            <person name="Luecker S."/>
            <person name="Lage O.M."/>
            <person name="Pohl T."/>
            <person name="Merkel B.J."/>
            <person name="Hornburger P."/>
            <person name="Mueller R.-W."/>
            <person name="Bruemmer F."/>
            <person name="Labrenz M."/>
            <person name="Spormann A.M."/>
            <person name="Op Den Camp H."/>
            <person name="Overmann J."/>
            <person name="Amann R."/>
            <person name="Jetten M.S.M."/>
            <person name="Mascher T."/>
            <person name="Medema M.H."/>
            <person name="Devos D.P."/>
            <person name="Kaster A.-K."/>
            <person name="Ovreas L."/>
            <person name="Rohde M."/>
            <person name="Galperin M.Y."/>
            <person name="Jogler C."/>
        </authorList>
    </citation>
    <scope>NUCLEOTIDE SEQUENCE [LARGE SCALE GENOMIC DNA]</scope>
    <source>
        <strain evidence="1 2">Pla123a</strain>
    </source>
</reference>
<dbReference type="RefSeq" id="WP_197527798.1">
    <property type="nucleotide sequence ID" value="NZ_SJPO01000003.1"/>
</dbReference>
<comment type="caution">
    <text evidence="1">The sequence shown here is derived from an EMBL/GenBank/DDBJ whole genome shotgun (WGS) entry which is preliminary data.</text>
</comment>
<keyword evidence="2" id="KW-1185">Reference proteome</keyword>
<organism evidence="1 2">
    <name type="scientific">Posidoniimonas polymericola</name>
    <dbReference type="NCBI Taxonomy" id="2528002"/>
    <lineage>
        <taxon>Bacteria</taxon>
        <taxon>Pseudomonadati</taxon>
        <taxon>Planctomycetota</taxon>
        <taxon>Planctomycetia</taxon>
        <taxon>Pirellulales</taxon>
        <taxon>Lacipirellulaceae</taxon>
        <taxon>Posidoniimonas</taxon>
    </lineage>
</organism>
<sequence length="84" mass="9543">MKIVTAVEDDSQIPPRLEEDIRFLDEAYPEIDIDFVVVHGELSPRLIDELSAKWRIPNNFMFIGSPGDRFPYGLADLGGVRLII</sequence>
<dbReference type="AlphaFoldDB" id="A0A5C5YSE1"/>
<evidence type="ECO:0000313" key="2">
    <source>
        <dbReference type="Proteomes" id="UP000318478"/>
    </source>
</evidence>